<organism evidence="2 3">
    <name type="scientific">Necator americanus</name>
    <name type="common">Human hookworm</name>
    <dbReference type="NCBI Taxonomy" id="51031"/>
    <lineage>
        <taxon>Eukaryota</taxon>
        <taxon>Metazoa</taxon>
        <taxon>Ecdysozoa</taxon>
        <taxon>Nematoda</taxon>
        <taxon>Chromadorea</taxon>
        <taxon>Rhabditida</taxon>
        <taxon>Rhabditina</taxon>
        <taxon>Rhabditomorpha</taxon>
        <taxon>Strongyloidea</taxon>
        <taxon>Ancylostomatidae</taxon>
        <taxon>Bunostominae</taxon>
        <taxon>Necator</taxon>
    </lineage>
</organism>
<feature type="signal peptide" evidence="1">
    <location>
        <begin position="1"/>
        <end position="31"/>
    </location>
</feature>
<dbReference type="KEGG" id="nai:NECAME_16332"/>
<sequence length="407" mass="43365">MSIPSRFKRAALALAVSGFSALAMAWTAAQAADTLRPDVAKPLNDAQNLYRAHHYEDALNKIAQAGAVPNKTPYETYMVEEMRGAAAMAAGQNGVAAQAYESLLASGQLKGEDAQRTTAALAGIYFQQKNYAQAIKAAQRYQKAGGGDPQMATLLVESYYLSGDYATATRLLNASVEAQVRGGHTPDEAQLQLLGTCAQRANDQEAYRGALENSWHITRSSRIGMTCCTRFAASPAISAHSIWTRALDLDTYRLRRATGSLSSADDYMEMTQLAIVAGSTAEGKQIIDQGFASGVLGHDAGADRERRLQALAAKRANAAPDPANPLAPYDAAFNQVYAGQEKQGLATMESLIAKGGLDHQDLARLRLGEAYFASGQKARAVQAFKAVKGNDGSAELAQLWVLVASKP</sequence>
<dbReference type="Pfam" id="PF13432">
    <property type="entry name" value="TPR_16"/>
    <property type="match status" value="1"/>
</dbReference>
<dbReference type="EMBL" id="KI657556">
    <property type="protein sequence ID" value="ETN86430.1"/>
    <property type="molecule type" value="Genomic_DNA"/>
</dbReference>
<name>W2TWI2_NECAM</name>
<accession>W2TWI2</accession>
<dbReference type="SUPFAM" id="SSF48452">
    <property type="entry name" value="TPR-like"/>
    <property type="match status" value="1"/>
</dbReference>
<protein>
    <recommendedName>
        <fullName evidence="4">Tetratricopeptide repeat protein</fullName>
    </recommendedName>
</protein>
<dbReference type="STRING" id="51031.W2TWI2"/>
<dbReference type="Proteomes" id="UP000053676">
    <property type="component" value="Unassembled WGS sequence"/>
</dbReference>
<evidence type="ECO:0000313" key="2">
    <source>
        <dbReference type="EMBL" id="ETN86430.1"/>
    </source>
</evidence>
<evidence type="ECO:0000256" key="1">
    <source>
        <dbReference type="SAM" id="SignalP"/>
    </source>
</evidence>
<feature type="chain" id="PRO_5004826821" description="Tetratricopeptide repeat protein" evidence="1">
    <location>
        <begin position="32"/>
        <end position="407"/>
    </location>
</feature>
<proteinExistence type="predicted"/>
<gene>
    <name evidence="2" type="ORF">NECAME_16332</name>
</gene>
<keyword evidence="3" id="KW-1185">Reference proteome</keyword>
<evidence type="ECO:0000313" key="3">
    <source>
        <dbReference type="Proteomes" id="UP000053676"/>
    </source>
</evidence>
<dbReference type="InterPro" id="IPR011990">
    <property type="entry name" value="TPR-like_helical_dom_sf"/>
</dbReference>
<dbReference type="OMA" id="LENSWHI"/>
<evidence type="ECO:0008006" key="4">
    <source>
        <dbReference type="Google" id="ProtNLM"/>
    </source>
</evidence>
<reference evidence="3" key="1">
    <citation type="journal article" date="2014" name="Nat. Genet.">
        <title>Genome of the human hookworm Necator americanus.</title>
        <authorList>
            <person name="Tang Y.T."/>
            <person name="Gao X."/>
            <person name="Rosa B.A."/>
            <person name="Abubucker S."/>
            <person name="Hallsworth-Pepin K."/>
            <person name="Martin J."/>
            <person name="Tyagi R."/>
            <person name="Heizer E."/>
            <person name="Zhang X."/>
            <person name="Bhonagiri-Palsikar V."/>
            <person name="Minx P."/>
            <person name="Warren W.C."/>
            <person name="Wang Q."/>
            <person name="Zhan B."/>
            <person name="Hotez P.J."/>
            <person name="Sternberg P.W."/>
            <person name="Dougall A."/>
            <person name="Gaze S.T."/>
            <person name="Mulvenna J."/>
            <person name="Sotillo J."/>
            <person name="Ranganathan S."/>
            <person name="Rabelo E.M."/>
            <person name="Wilson R.K."/>
            <person name="Felgner P.L."/>
            <person name="Bethony J."/>
            <person name="Hawdon J.M."/>
            <person name="Gasser R.B."/>
            <person name="Loukas A."/>
            <person name="Mitreva M."/>
        </authorList>
    </citation>
    <scope>NUCLEOTIDE SEQUENCE [LARGE SCALE GENOMIC DNA]</scope>
</reference>
<dbReference type="Gene3D" id="1.25.40.10">
    <property type="entry name" value="Tetratricopeptide repeat domain"/>
    <property type="match status" value="1"/>
</dbReference>
<dbReference type="AlphaFoldDB" id="W2TWI2"/>
<keyword evidence="1" id="KW-0732">Signal</keyword>